<reference evidence="2 3" key="1">
    <citation type="journal article" date="2019" name="PLoS Biol.">
        <title>Sex chromosomes control vertical transmission of feminizing Wolbachia symbionts in an isopod.</title>
        <authorList>
            <person name="Becking T."/>
            <person name="Chebbi M.A."/>
            <person name="Giraud I."/>
            <person name="Moumen B."/>
            <person name="Laverre T."/>
            <person name="Caubet Y."/>
            <person name="Peccoud J."/>
            <person name="Gilbert C."/>
            <person name="Cordaux R."/>
        </authorList>
    </citation>
    <scope>NUCLEOTIDE SEQUENCE [LARGE SCALE GENOMIC DNA]</scope>
    <source>
        <strain evidence="2">ANa2</strain>
        <tissue evidence="2">Whole body excluding digestive tract and cuticle</tissue>
    </source>
</reference>
<proteinExistence type="predicted"/>
<accession>A0A5N5STT0</accession>
<dbReference type="Proteomes" id="UP000326759">
    <property type="component" value="Unassembled WGS sequence"/>
</dbReference>
<evidence type="ECO:0000256" key="1">
    <source>
        <dbReference type="SAM" id="Phobius"/>
    </source>
</evidence>
<comment type="caution">
    <text evidence="2">The sequence shown here is derived from an EMBL/GenBank/DDBJ whole genome shotgun (WGS) entry which is preliminary data.</text>
</comment>
<keyword evidence="1" id="KW-0812">Transmembrane</keyword>
<sequence length="92" mass="10396">MMGLDNWLHWAAWFVKSLMFLLATTVLVTLLLCTPNSGATAVGTIWMFSYLPNIYLRPRFHSLSTNLKIGMCVYFNTAMSLGCFLASIRELV</sequence>
<dbReference type="AlphaFoldDB" id="A0A5N5STT0"/>
<keyword evidence="1" id="KW-0472">Membrane</keyword>
<keyword evidence="1" id="KW-1133">Transmembrane helix</keyword>
<dbReference type="OrthoDB" id="6512918at2759"/>
<dbReference type="EMBL" id="SEYY01020283">
    <property type="protein sequence ID" value="KAB7497432.1"/>
    <property type="molecule type" value="Genomic_DNA"/>
</dbReference>
<evidence type="ECO:0000313" key="3">
    <source>
        <dbReference type="Proteomes" id="UP000326759"/>
    </source>
</evidence>
<gene>
    <name evidence="2" type="ORF">Anas_06521</name>
</gene>
<name>A0A5N5STT0_9CRUS</name>
<organism evidence="2 3">
    <name type="scientific">Armadillidium nasatum</name>
    <dbReference type="NCBI Taxonomy" id="96803"/>
    <lineage>
        <taxon>Eukaryota</taxon>
        <taxon>Metazoa</taxon>
        <taxon>Ecdysozoa</taxon>
        <taxon>Arthropoda</taxon>
        <taxon>Crustacea</taxon>
        <taxon>Multicrustacea</taxon>
        <taxon>Malacostraca</taxon>
        <taxon>Eumalacostraca</taxon>
        <taxon>Peracarida</taxon>
        <taxon>Isopoda</taxon>
        <taxon>Oniscidea</taxon>
        <taxon>Crinocheta</taxon>
        <taxon>Armadillidiidae</taxon>
        <taxon>Armadillidium</taxon>
    </lineage>
</organism>
<feature type="transmembrane region" description="Helical" evidence="1">
    <location>
        <begin position="65"/>
        <end position="88"/>
    </location>
</feature>
<keyword evidence="3" id="KW-1185">Reference proteome</keyword>
<protein>
    <submittedName>
        <fullName evidence="2">Uncharacterized protein</fullName>
    </submittedName>
</protein>
<evidence type="ECO:0000313" key="2">
    <source>
        <dbReference type="EMBL" id="KAB7497432.1"/>
    </source>
</evidence>